<comment type="similarity">
    <text evidence="2">Belongs to the UPF0702 family.</text>
</comment>
<accession>A0A0R2HZ16</accession>
<evidence type="ECO:0000259" key="8">
    <source>
        <dbReference type="Pfam" id="PF04239"/>
    </source>
</evidence>
<name>A0A0R2HZ16_CARDV</name>
<reference evidence="10 11" key="1">
    <citation type="journal article" date="2015" name="Genome Announc.">
        <title>Expanding the biotechnology potential of lactobacilli through comparative genomics of 213 strains and associated genera.</title>
        <authorList>
            <person name="Sun Z."/>
            <person name="Harris H.M."/>
            <person name="McCann A."/>
            <person name="Guo C."/>
            <person name="Argimon S."/>
            <person name="Zhang W."/>
            <person name="Yang X."/>
            <person name="Jeffery I.B."/>
            <person name="Cooney J.C."/>
            <person name="Kagawa T.F."/>
            <person name="Liu W."/>
            <person name="Song Y."/>
            <person name="Salvetti E."/>
            <person name="Wrobel A."/>
            <person name="Rasinkangas P."/>
            <person name="Parkhill J."/>
            <person name="Rea M.C."/>
            <person name="O'Sullivan O."/>
            <person name="Ritari J."/>
            <person name="Douillard F.P."/>
            <person name="Paul Ross R."/>
            <person name="Yang R."/>
            <person name="Briner A.E."/>
            <person name="Felis G.E."/>
            <person name="de Vos W.M."/>
            <person name="Barrangou R."/>
            <person name="Klaenhammer T.R."/>
            <person name="Caufield P.W."/>
            <person name="Cui Y."/>
            <person name="Zhang H."/>
            <person name="O'Toole P.W."/>
        </authorList>
    </citation>
    <scope>NUCLEOTIDE SEQUENCE [LARGE SCALE GENOMIC DNA]</scope>
    <source>
        <strain evidence="10 11">DSM 20623</strain>
    </source>
</reference>
<dbReference type="GO" id="GO:0005886">
    <property type="term" value="C:plasma membrane"/>
    <property type="evidence" value="ECO:0007669"/>
    <property type="project" value="UniProtKB-SubCell"/>
</dbReference>
<evidence type="ECO:0008006" key="12">
    <source>
        <dbReference type="Google" id="ProtNLM"/>
    </source>
</evidence>
<evidence type="ECO:0000256" key="6">
    <source>
        <dbReference type="ARBA" id="ARBA00023136"/>
    </source>
</evidence>
<dbReference type="Gene3D" id="3.30.240.20">
    <property type="entry name" value="bsu07140 like domains"/>
    <property type="match status" value="2"/>
</dbReference>
<dbReference type="AlphaFoldDB" id="A0A0R2HZ16"/>
<dbReference type="EMBL" id="JQBS01000001">
    <property type="protein sequence ID" value="KRN57912.1"/>
    <property type="molecule type" value="Genomic_DNA"/>
</dbReference>
<evidence type="ECO:0000256" key="2">
    <source>
        <dbReference type="ARBA" id="ARBA00006448"/>
    </source>
</evidence>
<evidence type="ECO:0000256" key="5">
    <source>
        <dbReference type="ARBA" id="ARBA00022989"/>
    </source>
</evidence>
<dbReference type="InterPro" id="IPR007353">
    <property type="entry name" value="DUF421"/>
</dbReference>
<evidence type="ECO:0000259" key="9">
    <source>
        <dbReference type="Pfam" id="PF20730"/>
    </source>
</evidence>
<keyword evidence="4 7" id="KW-0812">Transmembrane</keyword>
<evidence type="ECO:0000256" key="7">
    <source>
        <dbReference type="SAM" id="Phobius"/>
    </source>
</evidence>
<dbReference type="Pfam" id="PF20730">
    <property type="entry name" value="YetF_N"/>
    <property type="match status" value="1"/>
</dbReference>
<evidence type="ECO:0000313" key="10">
    <source>
        <dbReference type="EMBL" id="KRN57912.1"/>
    </source>
</evidence>
<dbReference type="InterPro" id="IPR023090">
    <property type="entry name" value="UPF0702_alpha/beta_dom_sf"/>
</dbReference>
<evidence type="ECO:0000256" key="3">
    <source>
        <dbReference type="ARBA" id="ARBA00022475"/>
    </source>
</evidence>
<dbReference type="PATRIC" id="fig|1449336.4.peg.1193"/>
<dbReference type="PANTHER" id="PTHR34582:SF6">
    <property type="entry name" value="UPF0702 TRANSMEMBRANE PROTEIN YCAP"/>
    <property type="match status" value="1"/>
</dbReference>
<keyword evidence="11" id="KW-1185">Reference proteome</keyword>
<dbReference type="Proteomes" id="UP000051658">
    <property type="component" value="Unassembled WGS sequence"/>
</dbReference>
<gene>
    <name evidence="10" type="ORF">IV74_GL001168</name>
</gene>
<keyword evidence="3" id="KW-1003">Cell membrane</keyword>
<dbReference type="PANTHER" id="PTHR34582">
    <property type="entry name" value="UPF0702 TRANSMEMBRANE PROTEIN YCAP"/>
    <property type="match status" value="1"/>
</dbReference>
<keyword evidence="5 7" id="KW-1133">Transmembrane helix</keyword>
<dbReference type="Pfam" id="PF04239">
    <property type="entry name" value="DUF421"/>
    <property type="match status" value="1"/>
</dbReference>
<protein>
    <recommendedName>
        <fullName evidence="12">DUF421 domain-containing protein</fullName>
    </recommendedName>
</protein>
<keyword evidence="6 7" id="KW-0472">Membrane</keyword>
<feature type="domain" description="YetF C-terminal" evidence="8">
    <location>
        <begin position="85"/>
        <end position="202"/>
    </location>
</feature>
<evidence type="ECO:0000313" key="11">
    <source>
        <dbReference type="Proteomes" id="UP000051658"/>
    </source>
</evidence>
<comment type="subcellular location">
    <subcellularLocation>
        <location evidence="1">Cell membrane</location>
        <topology evidence="1">Multi-pass membrane protein</topology>
    </subcellularLocation>
</comment>
<sequence length="212" mass="24008">MFGLDLYYAAIIKLGLGFICLIFQINLLGKGNLAPSSAMDQVQNYVLGGIIGGVIYNGDITILQFFLVLIIWTILVFTIKFIKNHNKYAKRLIDGRPITLIANGQVDVGECLRCGISANDLTFKLRAVGIYEIKLVKKAIMEQNGQLTVIQYGDDNIKYPLIIDGQINEDVLDLIHKDSQWVHEELTKKQYQLSDIYMGEYDSGEIYLYPYK</sequence>
<dbReference type="InterPro" id="IPR048454">
    <property type="entry name" value="YetF_N"/>
</dbReference>
<feature type="transmembrane region" description="Helical" evidence="7">
    <location>
        <begin position="62"/>
        <end position="82"/>
    </location>
</feature>
<evidence type="ECO:0000256" key="1">
    <source>
        <dbReference type="ARBA" id="ARBA00004651"/>
    </source>
</evidence>
<organism evidence="10 11">
    <name type="scientific">Carnobacterium divergens DSM 20623</name>
    <dbReference type="NCBI Taxonomy" id="1449336"/>
    <lineage>
        <taxon>Bacteria</taxon>
        <taxon>Bacillati</taxon>
        <taxon>Bacillota</taxon>
        <taxon>Bacilli</taxon>
        <taxon>Lactobacillales</taxon>
        <taxon>Carnobacteriaceae</taxon>
        <taxon>Carnobacterium</taxon>
    </lineage>
</organism>
<dbReference type="eggNOG" id="COG2323">
    <property type="taxonomic scope" value="Bacteria"/>
</dbReference>
<comment type="caution">
    <text evidence="10">The sequence shown here is derived from an EMBL/GenBank/DDBJ whole genome shotgun (WGS) entry which is preliminary data.</text>
</comment>
<evidence type="ECO:0000256" key="4">
    <source>
        <dbReference type="ARBA" id="ARBA00022692"/>
    </source>
</evidence>
<feature type="domain" description="YetF-like N-terminal transmembrane" evidence="9">
    <location>
        <begin position="7"/>
        <end position="82"/>
    </location>
</feature>
<feature type="transmembrane region" description="Helical" evidence="7">
    <location>
        <begin position="6"/>
        <end position="29"/>
    </location>
</feature>
<proteinExistence type="inferred from homology"/>